<organism evidence="2 3">
    <name type="scientific">Azohydromonas caseinilytica</name>
    <dbReference type="NCBI Taxonomy" id="2728836"/>
    <lineage>
        <taxon>Bacteria</taxon>
        <taxon>Pseudomonadati</taxon>
        <taxon>Pseudomonadota</taxon>
        <taxon>Betaproteobacteria</taxon>
        <taxon>Burkholderiales</taxon>
        <taxon>Sphaerotilaceae</taxon>
        <taxon>Azohydromonas</taxon>
    </lineage>
</organism>
<dbReference type="Proteomes" id="UP000574067">
    <property type="component" value="Unassembled WGS sequence"/>
</dbReference>
<proteinExistence type="predicted"/>
<accession>A0A848FKQ5</accession>
<feature type="signal peptide" evidence="1">
    <location>
        <begin position="1"/>
        <end position="22"/>
    </location>
</feature>
<dbReference type="RefSeq" id="WP_169163820.1">
    <property type="nucleotide sequence ID" value="NZ_JABBFW010000045.1"/>
</dbReference>
<evidence type="ECO:0000313" key="3">
    <source>
        <dbReference type="Proteomes" id="UP000574067"/>
    </source>
</evidence>
<sequence length="133" mass="13919">MRKIRLIASAAALLLTLAGAHAEIVVIGNSAAAPMTKEQAVDVFLGKNQALSPVDQPEAAPIRADFYKKLTGRSLAQVKATWSRLVFSGNGQLPKELPDAAAVKKAVAADPKLVGYIDKTAVDGSVKVLLSVD</sequence>
<feature type="chain" id="PRO_5032424853" description="Phosphate ABC transporter substrate-binding protein" evidence="1">
    <location>
        <begin position="23"/>
        <end position="133"/>
    </location>
</feature>
<reference evidence="2 3" key="1">
    <citation type="submission" date="2020-04" db="EMBL/GenBank/DDBJ databases">
        <title>Azohydromonas sp. isolated from soil.</title>
        <authorList>
            <person name="Dahal R.H."/>
        </authorList>
    </citation>
    <scope>NUCLEOTIDE SEQUENCE [LARGE SCALE GENOMIC DNA]</scope>
    <source>
        <strain evidence="2 3">G-1-1-14</strain>
    </source>
</reference>
<evidence type="ECO:0000313" key="2">
    <source>
        <dbReference type="EMBL" id="NML18919.1"/>
    </source>
</evidence>
<evidence type="ECO:0008006" key="4">
    <source>
        <dbReference type="Google" id="ProtNLM"/>
    </source>
</evidence>
<dbReference type="EMBL" id="JABBFW010000045">
    <property type="protein sequence ID" value="NML18919.1"/>
    <property type="molecule type" value="Genomic_DNA"/>
</dbReference>
<gene>
    <name evidence="2" type="ORF">HHL10_28505</name>
</gene>
<dbReference type="Gene3D" id="3.40.190.10">
    <property type="entry name" value="Periplasmic binding protein-like II"/>
    <property type="match status" value="1"/>
</dbReference>
<dbReference type="AlphaFoldDB" id="A0A848FKQ5"/>
<comment type="caution">
    <text evidence="2">The sequence shown here is derived from an EMBL/GenBank/DDBJ whole genome shotgun (WGS) entry which is preliminary data.</text>
</comment>
<name>A0A848FKQ5_9BURK</name>
<dbReference type="SUPFAM" id="SSF53850">
    <property type="entry name" value="Periplasmic binding protein-like II"/>
    <property type="match status" value="1"/>
</dbReference>
<keyword evidence="3" id="KW-1185">Reference proteome</keyword>
<evidence type="ECO:0000256" key="1">
    <source>
        <dbReference type="SAM" id="SignalP"/>
    </source>
</evidence>
<protein>
    <recommendedName>
        <fullName evidence="4">Phosphate ABC transporter substrate-binding protein</fullName>
    </recommendedName>
</protein>
<keyword evidence="1" id="KW-0732">Signal</keyword>